<dbReference type="GO" id="GO:0052689">
    <property type="term" value="F:carboxylic ester hydrolase activity"/>
    <property type="evidence" value="ECO:0007669"/>
    <property type="project" value="TreeGrafter"/>
</dbReference>
<dbReference type="InterPro" id="IPR000073">
    <property type="entry name" value="AB_hydrolase_1"/>
</dbReference>
<reference evidence="2 3" key="1">
    <citation type="submission" date="2019-12" db="EMBL/GenBank/DDBJ databases">
        <title>Halocatena pleomorpha gen. nov. sp. nov., an extremely halophilic archaeon of family Halobacteriaceae isolated from saltpan soil.</title>
        <authorList>
            <person name="Pal Y."/>
            <person name="Verma A."/>
            <person name="Krishnamurthi S."/>
            <person name="Kumar P."/>
        </authorList>
    </citation>
    <scope>NUCLEOTIDE SEQUENCE [LARGE SCALE GENOMIC DNA]</scope>
    <source>
        <strain evidence="2 3">JCM 16495</strain>
    </source>
</reference>
<evidence type="ECO:0000259" key="1">
    <source>
        <dbReference type="Pfam" id="PF12697"/>
    </source>
</evidence>
<gene>
    <name evidence="2" type="ORF">GQS65_16315</name>
</gene>
<feature type="domain" description="AB hydrolase-1" evidence="1">
    <location>
        <begin position="154"/>
        <end position="392"/>
    </location>
</feature>
<dbReference type="Pfam" id="PF12697">
    <property type="entry name" value="Abhydrolase_6"/>
    <property type="match status" value="1"/>
</dbReference>
<dbReference type="PANTHER" id="PTHR43265">
    <property type="entry name" value="ESTERASE ESTD"/>
    <property type="match status" value="1"/>
</dbReference>
<dbReference type="AlphaFoldDB" id="A0A6B0GTU1"/>
<dbReference type="Gene3D" id="3.40.50.1820">
    <property type="entry name" value="alpha/beta hydrolase"/>
    <property type="match status" value="1"/>
</dbReference>
<dbReference type="EMBL" id="WSZK01000030">
    <property type="protein sequence ID" value="MWG36033.1"/>
    <property type="molecule type" value="Genomic_DNA"/>
</dbReference>
<dbReference type="RefSeq" id="WP_158205699.1">
    <property type="nucleotide sequence ID" value="NZ_WSZK01000030.1"/>
</dbReference>
<dbReference type="OrthoDB" id="203477at2157"/>
<evidence type="ECO:0000313" key="3">
    <source>
        <dbReference type="Proteomes" id="UP000451471"/>
    </source>
</evidence>
<keyword evidence="3" id="KW-1185">Reference proteome</keyword>
<accession>A0A6B0GTU1</accession>
<name>A0A6B0GTU1_9EURY</name>
<dbReference type="PANTHER" id="PTHR43265:SF1">
    <property type="entry name" value="ESTERASE ESTD"/>
    <property type="match status" value="1"/>
</dbReference>
<organism evidence="2 3">
    <name type="scientific">Halomarina oriensis</name>
    <dbReference type="NCBI Taxonomy" id="671145"/>
    <lineage>
        <taxon>Archaea</taxon>
        <taxon>Methanobacteriati</taxon>
        <taxon>Methanobacteriota</taxon>
        <taxon>Stenosarchaea group</taxon>
        <taxon>Halobacteria</taxon>
        <taxon>Halobacteriales</taxon>
        <taxon>Natronomonadaceae</taxon>
        <taxon>Halomarina</taxon>
    </lineage>
</organism>
<evidence type="ECO:0000313" key="2">
    <source>
        <dbReference type="EMBL" id="MWG36033.1"/>
    </source>
</evidence>
<comment type="caution">
    <text evidence="2">The sequence shown here is derived from an EMBL/GenBank/DDBJ whole genome shotgun (WGS) entry which is preliminary data.</text>
</comment>
<dbReference type="InterPro" id="IPR053145">
    <property type="entry name" value="AB_hydrolase_Est10"/>
</dbReference>
<proteinExistence type="predicted"/>
<keyword evidence="2" id="KW-0378">Hydrolase</keyword>
<protein>
    <submittedName>
        <fullName evidence="2">Alpha/beta hydrolase</fullName>
    </submittedName>
</protein>
<sequence>MAPTADTLPPTFAERFLDESFEEAAAMLSPAGRTAVVESFPEGFADDEMDATDALEAYWWGLYGQYGPPDGVGETSVDGAVATVTLTFDEGTESATIPTDEDGVAGFAFDPEYRRPAYVDPEAFEERDVTVDAGDVDLGGVLTVPNGDGPFPGLLLVHGAGVYDPDGGDGASRLLRDFAQGLASASVATLRYESRLLDHEVPDADRTLDRVVTDDAVAALAELAAAPEVRADAPFVAGHSQGGTAAPRIAARHGDAAGVVVLDGRADPVFGPDDVDIVRYEFDPEGDLDEEQRARLDADRETARRLAAGDYEDDETIWGQPGTWHRSVAEYDPVATARAFGRPTFVGKTCRADEDAQPELAAWLRSEFEAWRDADLPEGSRVECYEGLDHFFQSGYAPTWPTSLYFGGNVAEDVVADLSEWVHGVADE</sequence>
<dbReference type="Proteomes" id="UP000451471">
    <property type="component" value="Unassembled WGS sequence"/>
</dbReference>
<dbReference type="SUPFAM" id="SSF53474">
    <property type="entry name" value="alpha/beta-Hydrolases"/>
    <property type="match status" value="1"/>
</dbReference>
<dbReference type="InterPro" id="IPR029058">
    <property type="entry name" value="AB_hydrolase_fold"/>
</dbReference>